<dbReference type="Gene3D" id="2.30.30.790">
    <property type="match status" value="1"/>
</dbReference>
<dbReference type="GO" id="GO:0003735">
    <property type="term" value="F:structural constituent of ribosome"/>
    <property type="evidence" value="ECO:0007669"/>
    <property type="project" value="InterPro"/>
</dbReference>
<protein>
    <submittedName>
        <fullName evidence="4">WGS project CCBQ000000000 data, contig 00015</fullName>
    </submittedName>
</protein>
<reference evidence="4 5" key="1">
    <citation type="submission" date="2014-03" db="EMBL/GenBank/DDBJ databases">
        <title>The genome of Kluyveromyces dobzhanskii.</title>
        <authorList>
            <person name="Nystedt B."/>
            <person name="Astrom S."/>
        </authorList>
    </citation>
    <scope>NUCLEOTIDE SEQUENCE [LARGE SCALE GENOMIC DNA]</scope>
    <source>
        <strain evidence="4 5">CBS 2104</strain>
    </source>
</reference>
<proteinExistence type="inferred from homology"/>
<accession>A0A0A8LBP8</accession>
<evidence type="ECO:0000313" key="4">
    <source>
        <dbReference type="EMBL" id="CDO95605.1"/>
    </source>
</evidence>
<keyword evidence="5" id="KW-1185">Reference proteome</keyword>
<dbReference type="OrthoDB" id="432645at2759"/>
<keyword evidence="2" id="KW-0689">Ribosomal protein</keyword>
<dbReference type="GO" id="GO:0006412">
    <property type="term" value="P:translation"/>
    <property type="evidence" value="ECO:0007669"/>
    <property type="project" value="InterPro"/>
</dbReference>
<evidence type="ECO:0000256" key="1">
    <source>
        <dbReference type="ARBA" id="ARBA00005781"/>
    </source>
</evidence>
<comment type="similarity">
    <text evidence="1">Belongs to the bacterial ribosomal protein bL19 family.</text>
</comment>
<dbReference type="AlphaFoldDB" id="A0A0A8LBP8"/>
<comment type="caution">
    <text evidence="4">The sequence shown here is derived from an EMBL/GenBank/DDBJ whole genome shotgun (WGS) entry which is preliminary data.</text>
</comment>
<evidence type="ECO:0000256" key="2">
    <source>
        <dbReference type="ARBA" id="ARBA00022980"/>
    </source>
</evidence>
<dbReference type="InterPro" id="IPR038657">
    <property type="entry name" value="Ribosomal_bL19_sf"/>
</dbReference>
<dbReference type="PANTHER" id="PTHR15680">
    <property type="entry name" value="RIBOSOMAL PROTEIN L19"/>
    <property type="match status" value="1"/>
</dbReference>
<dbReference type="EMBL" id="CCBQ010000045">
    <property type="protein sequence ID" value="CDO95605.1"/>
    <property type="molecule type" value="Genomic_DNA"/>
</dbReference>
<evidence type="ECO:0000256" key="3">
    <source>
        <dbReference type="ARBA" id="ARBA00023274"/>
    </source>
</evidence>
<evidence type="ECO:0000313" key="5">
    <source>
        <dbReference type="Proteomes" id="UP000031516"/>
    </source>
</evidence>
<sequence length="171" mass="19839">MLKRLLPVVVRQSVRSYQLPVKAGKKIIPVYPPIEKRSTPLVIKTLANQDLSQLDPNGVKTELVSKKNPDRLRAGDVLRVVYNSNKCNYDNFTGYVLAVDRKPIIQDTSILLRDYIYKTCVEMRVPIFSPLVERIDLIRRADGKRRRSKHYYIRNTRLDVGDLEASMRKKK</sequence>
<dbReference type="InterPro" id="IPR001857">
    <property type="entry name" value="Ribosomal_bL19"/>
</dbReference>
<gene>
    <name evidence="4" type="ORF">KLDO_g3840</name>
</gene>
<dbReference type="InterPro" id="IPR008991">
    <property type="entry name" value="Translation_prot_SH3-like_sf"/>
</dbReference>
<dbReference type="Pfam" id="PF01245">
    <property type="entry name" value="Ribosomal_L19"/>
    <property type="match status" value="1"/>
</dbReference>
<dbReference type="Proteomes" id="UP000031516">
    <property type="component" value="Unassembled WGS sequence"/>
</dbReference>
<dbReference type="SUPFAM" id="SSF50104">
    <property type="entry name" value="Translation proteins SH3-like domain"/>
    <property type="match status" value="1"/>
</dbReference>
<keyword evidence="3" id="KW-0687">Ribonucleoprotein</keyword>
<name>A0A0A8LBP8_9SACH</name>
<organism evidence="4 5">
    <name type="scientific">Kluyveromyces dobzhanskii CBS 2104</name>
    <dbReference type="NCBI Taxonomy" id="1427455"/>
    <lineage>
        <taxon>Eukaryota</taxon>
        <taxon>Fungi</taxon>
        <taxon>Dikarya</taxon>
        <taxon>Ascomycota</taxon>
        <taxon>Saccharomycotina</taxon>
        <taxon>Saccharomycetes</taxon>
        <taxon>Saccharomycetales</taxon>
        <taxon>Saccharomycetaceae</taxon>
        <taxon>Kluyveromyces</taxon>
    </lineage>
</organism>
<dbReference type="GO" id="GO:0005762">
    <property type="term" value="C:mitochondrial large ribosomal subunit"/>
    <property type="evidence" value="ECO:0007669"/>
    <property type="project" value="TreeGrafter"/>
</dbReference>
<dbReference type="PANTHER" id="PTHR15680:SF9">
    <property type="entry name" value="LARGE RIBOSOMAL SUBUNIT PROTEIN BL19M"/>
    <property type="match status" value="1"/>
</dbReference>